<feature type="transmembrane region" description="Helical" evidence="1">
    <location>
        <begin position="36"/>
        <end position="52"/>
    </location>
</feature>
<feature type="transmembrane region" description="Helical" evidence="1">
    <location>
        <begin position="58"/>
        <end position="85"/>
    </location>
</feature>
<keyword evidence="1" id="KW-1133">Transmembrane helix</keyword>
<evidence type="ECO:0000256" key="1">
    <source>
        <dbReference type="SAM" id="Phobius"/>
    </source>
</evidence>
<evidence type="ECO:0000313" key="3">
    <source>
        <dbReference type="Proteomes" id="UP000007800"/>
    </source>
</evidence>
<gene>
    <name evidence="2" type="ORF">Pmar_PMAR003635</name>
</gene>
<keyword evidence="1" id="KW-0812">Transmembrane</keyword>
<protein>
    <submittedName>
        <fullName evidence="2">Uncharacterized protein</fullName>
    </submittedName>
</protein>
<feature type="transmembrane region" description="Helical" evidence="1">
    <location>
        <begin position="6"/>
        <end position="24"/>
    </location>
</feature>
<organism evidence="3">
    <name type="scientific">Perkinsus marinus (strain ATCC 50983 / TXsc)</name>
    <dbReference type="NCBI Taxonomy" id="423536"/>
    <lineage>
        <taxon>Eukaryota</taxon>
        <taxon>Sar</taxon>
        <taxon>Alveolata</taxon>
        <taxon>Perkinsozoa</taxon>
        <taxon>Perkinsea</taxon>
        <taxon>Perkinsida</taxon>
        <taxon>Perkinsidae</taxon>
        <taxon>Perkinsus</taxon>
    </lineage>
</organism>
<accession>C5KHW0</accession>
<name>C5KHW0_PERM5</name>
<dbReference type="AlphaFoldDB" id="C5KHW0"/>
<keyword evidence="1" id="KW-0472">Membrane</keyword>
<keyword evidence="3" id="KW-1185">Reference proteome</keyword>
<reference evidence="2 3" key="1">
    <citation type="submission" date="2008-07" db="EMBL/GenBank/DDBJ databases">
        <authorList>
            <person name="El-Sayed N."/>
            <person name="Caler E."/>
            <person name="Inman J."/>
            <person name="Amedeo P."/>
            <person name="Hass B."/>
            <person name="Wortman J."/>
        </authorList>
    </citation>
    <scope>NUCLEOTIDE SEQUENCE [LARGE SCALE GENOMIC DNA]</scope>
    <source>
        <strain evidence="3">ATCC 50983 / TXsc</strain>
    </source>
</reference>
<dbReference type="RefSeq" id="XP_002784376.1">
    <property type="nucleotide sequence ID" value="XM_002784330.1"/>
</dbReference>
<proteinExistence type="predicted"/>
<dbReference type="GeneID" id="9061310"/>
<dbReference type="EMBL" id="GG673069">
    <property type="protein sequence ID" value="EER16172.1"/>
    <property type="molecule type" value="Genomic_DNA"/>
</dbReference>
<evidence type="ECO:0000313" key="2">
    <source>
        <dbReference type="EMBL" id="EER16172.1"/>
    </source>
</evidence>
<dbReference type="Proteomes" id="UP000007800">
    <property type="component" value="Unassembled WGS sequence"/>
</dbReference>
<dbReference type="InParanoid" id="C5KHW0"/>
<sequence length="113" mass="12646">MNPLLLISWIVSIPSGWFLPPRWITTRYCYSGDNHIILVVRSVISVSLVLLVTDCVPTVTLCVTLCVFSLVSALDPFLLLGYISLVPTESIRRCRDRVGVSVRRNLKSNQVIS</sequence>